<name>A0A3R9R1A8_9BACT</name>
<dbReference type="OrthoDB" id="116656at2"/>
<dbReference type="Proteomes" id="UP000269669">
    <property type="component" value="Unassembled WGS sequence"/>
</dbReference>
<dbReference type="EMBL" id="RSDW01000001">
    <property type="protein sequence ID" value="RSL15497.1"/>
    <property type="molecule type" value="Genomic_DNA"/>
</dbReference>
<evidence type="ECO:0008006" key="4">
    <source>
        <dbReference type="Google" id="ProtNLM"/>
    </source>
</evidence>
<feature type="signal peptide" evidence="1">
    <location>
        <begin position="1"/>
        <end position="18"/>
    </location>
</feature>
<reference evidence="2 3" key="1">
    <citation type="submission" date="2018-12" db="EMBL/GenBank/DDBJ databases">
        <title>Sequencing of bacterial isolates from soil warming experiment in Harvard Forest, Massachusetts, USA.</title>
        <authorList>
            <person name="Deangelis K."/>
        </authorList>
    </citation>
    <scope>NUCLEOTIDE SEQUENCE [LARGE SCALE GENOMIC DNA]</scope>
    <source>
        <strain evidence="2 3">EB153</strain>
    </source>
</reference>
<keyword evidence="3" id="KW-1185">Reference proteome</keyword>
<evidence type="ECO:0000256" key="1">
    <source>
        <dbReference type="SAM" id="SignalP"/>
    </source>
</evidence>
<keyword evidence="1" id="KW-0732">Signal</keyword>
<accession>A0A3R9R1A8</accession>
<proteinExistence type="predicted"/>
<evidence type="ECO:0000313" key="3">
    <source>
        <dbReference type="Proteomes" id="UP000269669"/>
    </source>
</evidence>
<evidence type="ECO:0000313" key="2">
    <source>
        <dbReference type="EMBL" id="RSL15497.1"/>
    </source>
</evidence>
<gene>
    <name evidence="2" type="ORF">EDE15_0986</name>
</gene>
<sequence length="456" mass="49207">MRRFVIQFTLLLSSAAFAQTPQVPLQLSPQSAYEQATRPLEITRRSIQNWSDSETAALSVAIQQAKDACSARTANQFSGEDLIAYARLCSLGLQWPTVQEAATLYLDATHRTGPEAKPADAFPGLTQAYGYMIDSSLHLNDPAAALVASFEMLKTVPYTDLTSQSTNETIRYLQLIQTPDALSLLAKRQAVLLPLLRSAAIANPTSSQHQLSLHDLYADGIELASLQQFANQPDAAAATIAELEAALPPNLSTDESILIAESRRQYALLGTPLPNIASSAYLLREPVNHPPHIETYFSAATALLLFPDWCAQCIRMGPQLMGALSRITQFDGHFFALLAQATPFPTPTPIPARTKPASAKAARFLPSSAAPDAALDQAQSLPKTPAELLRGTPTLVVSNDILTRFAANDFPVLIVTDHNGIIRFLQTAPENVLVSGGLADQVVARVIEQWPAPPAK</sequence>
<feature type="chain" id="PRO_5018526535" description="Thioredoxin domain-containing protein" evidence="1">
    <location>
        <begin position="19"/>
        <end position="456"/>
    </location>
</feature>
<dbReference type="RefSeq" id="WP_125484230.1">
    <property type="nucleotide sequence ID" value="NZ_RSDW01000001.1"/>
</dbReference>
<organism evidence="2 3">
    <name type="scientific">Edaphobacter aggregans</name>
    <dbReference type="NCBI Taxonomy" id="570835"/>
    <lineage>
        <taxon>Bacteria</taxon>
        <taxon>Pseudomonadati</taxon>
        <taxon>Acidobacteriota</taxon>
        <taxon>Terriglobia</taxon>
        <taxon>Terriglobales</taxon>
        <taxon>Acidobacteriaceae</taxon>
        <taxon>Edaphobacter</taxon>
    </lineage>
</organism>
<dbReference type="AlphaFoldDB" id="A0A3R9R1A8"/>
<protein>
    <recommendedName>
        <fullName evidence="4">Thioredoxin domain-containing protein</fullName>
    </recommendedName>
</protein>
<comment type="caution">
    <text evidence="2">The sequence shown here is derived from an EMBL/GenBank/DDBJ whole genome shotgun (WGS) entry which is preliminary data.</text>
</comment>